<gene>
    <name evidence="1" type="ORF">M8C21_021423</name>
</gene>
<name>A0AAD5D653_AMBAR</name>
<comment type="caution">
    <text evidence="1">The sequence shown here is derived from an EMBL/GenBank/DDBJ whole genome shotgun (WGS) entry which is preliminary data.</text>
</comment>
<organism evidence="1 2">
    <name type="scientific">Ambrosia artemisiifolia</name>
    <name type="common">Common ragweed</name>
    <dbReference type="NCBI Taxonomy" id="4212"/>
    <lineage>
        <taxon>Eukaryota</taxon>
        <taxon>Viridiplantae</taxon>
        <taxon>Streptophyta</taxon>
        <taxon>Embryophyta</taxon>
        <taxon>Tracheophyta</taxon>
        <taxon>Spermatophyta</taxon>
        <taxon>Magnoliopsida</taxon>
        <taxon>eudicotyledons</taxon>
        <taxon>Gunneridae</taxon>
        <taxon>Pentapetalae</taxon>
        <taxon>asterids</taxon>
        <taxon>campanulids</taxon>
        <taxon>Asterales</taxon>
        <taxon>Asteraceae</taxon>
        <taxon>Asteroideae</taxon>
        <taxon>Heliantheae alliance</taxon>
        <taxon>Heliantheae</taxon>
        <taxon>Ambrosia</taxon>
    </lineage>
</organism>
<dbReference type="AlphaFoldDB" id="A0AAD5D653"/>
<accession>A0AAD5D653</accession>
<keyword evidence="2" id="KW-1185">Reference proteome</keyword>
<proteinExistence type="predicted"/>
<reference evidence="1" key="1">
    <citation type="submission" date="2022-06" db="EMBL/GenBank/DDBJ databases">
        <title>Uncovering the hologenomic basis of an extraordinary plant invasion.</title>
        <authorList>
            <person name="Bieker V.C."/>
            <person name="Martin M.D."/>
            <person name="Gilbert T."/>
            <person name="Hodgins K."/>
            <person name="Battlay P."/>
            <person name="Petersen B."/>
            <person name="Wilson J."/>
        </authorList>
    </citation>
    <scope>NUCLEOTIDE SEQUENCE</scope>
    <source>
        <strain evidence="1">AA19_3_7</strain>
        <tissue evidence="1">Leaf</tissue>
    </source>
</reference>
<dbReference type="EMBL" id="JAMZMK010005380">
    <property type="protein sequence ID" value="KAI7753589.1"/>
    <property type="molecule type" value="Genomic_DNA"/>
</dbReference>
<evidence type="ECO:0000313" key="1">
    <source>
        <dbReference type="EMBL" id="KAI7753589.1"/>
    </source>
</evidence>
<dbReference type="Proteomes" id="UP001206925">
    <property type="component" value="Unassembled WGS sequence"/>
</dbReference>
<protein>
    <submittedName>
        <fullName evidence="1">Uncharacterized protein</fullName>
    </submittedName>
</protein>
<evidence type="ECO:0000313" key="2">
    <source>
        <dbReference type="Proteomes" id="UP001206925"/>
    </source>
</evidence>
<sequence length="73" mass="8341">MRINGIHVDDNVLKYVVFCTETNDVKGIRKGKELWLNLKRTAKEGGFEVEGDEIVAGDWGGYMYGVFDQQQMK</sequence>